<evidence type="ECO:0000256" key="6">
    <source>
        <dbReference type="RuleBase" id="RU000716"/>
    </source>
</evidence>
<evidence type="ECO:0000256" key="2">
    <source>
        <dbReference type="ARBA" id="ARBA00023015"/>
    </source>
</evidence>
<sequence length="190" mass="20966">MATASPDDVSDAEVAAAFVQGDEAALATVYRRWSALVHSMALRSLGDRGEAEDVTQKVFVAAWQSRARYRPELAGMGSWLVGITRHKVADAHDARSRRLRIQQQAAGMLDEPEPASLTQDTVERLVMADEIAQLPEVPAKVLRMAFYDDLTHVQIAERLNLPLGTVKAHIRRSLVKLRRRMEVGDDAPAG</sequence>
<dbReference type="Pfam" id="PF04542">
    <property type="entry name" value="Sigma70_r2"/>
    <property type="match status" value="1"/>
</dbReference>
<evidence type="ECO:0000256" key="4">
    <source>
        <dbReference type="ARBA" id="ARBA00023125"/>
    </source>
</evidence>
<evidence type="ECO:0000313" key="10">
    <source>
        <dbReference type="Proteomes" id="UP000198546"/>
    </source>
</evidence>
<evidence type="ECO:0000256" key="5">
    <source>
        <dbReference type="ARBA" id="ARBA00023163"/>
    </source>
</evidence>
<keyword evidence="4 6" id="KW-0238">DNA-binding</keyword>
<dbReference type="InterPro" id="IPR039425">
    <property type="entry name" value="RNA_pol_sigma-70-like"/>
</dbReference>
<evidence type="ECO:0000313" key="9">
    <source>
        <dbReference type="EMBL" id="SDD62811.1"/>
    </source>
</evidence>
<keyword evidence="3 6" id="KW-0731">Sigma factor</keyword>
<dbReference type="InterPro" id="IPR014284">
    <property type="entry name" value="RNA_pol_sigma-70_dom"/>
</dbReference>
<keyword evidence="5 6" id="KW-0804">Transcription</keyword>
<dbReference type="GO" id="GO:0003677">
    <property type="term" value="F:DNA binding"/>
    <property type="evidence" value="ECO:0007669"/>
    <property type="project" value="UniProtKB-KW"/>
</dbReference>
<dbReference type="PROSITE" id="PS01063">
    <property type="entry name" value="SIGMA70_ECF"/>
    <property type="match status" value="1"/>
</dbReference>
<reference evidence="9 10" key="1">
    <citation type="submission" date="2016-10" db="EMBL/GenBank/DDBJ databases">
        <authorList>
            <person name="de Groot N.N."/>
        </authorList>
    </citation>
    <scope>NUCLEOTIDE SEQUENCE [LARGE SCALE GENOMIC DNA]</scope>
    <source>
        <strain evidence="9 10">MON 2.2</strain>
    </source>
</reference>
<dbReference type="PANTHER" id="PTHR43133">
    <property type="entry name" value="RNA POLYMERASE ECF-TYPE SIGMA FACTO"/>
    <property type="match status" value="1"/>
</dbReference>
<dbReference type="GO" id="GO:0006352">
    <property type="term" value="P:DNA-templated transcription initiation"/>
    <property type="evidence" value="ECO:0007669"/>
    <property type="project" value="InterPro"/>
</dbReference>
<dbReference type="RefSeq" id="WP_197679230.1">
    <property type="nucleotide sequence ID" value="NZ_LT629688.1"/>
</dbReference>
<dbReference type="InterPro" id="IPR007627">
    <property type="entry name" value="RNA_pol_sigma70_r2"/>
</dbReference>
<dbReference type="SUPFAM" id="SSF88946">
    <property type="entry name" value="Sigma2 domain of RNA polymerase sigma factors"/>
    <property type="match status" value="1"/>
</dbReference>
<comment type="similarity">
    <text evidence="1 6">Belongs to the sigma-70 factor family. ECF subfamily.</text>
</comment>
<dbReference type="AlphaFoldDB" id="A0A1G6WAG1"/>
<dbReference type="Proteomes" id="UP000198546">
    <property type="component" value="Chromosome i"/>
</dbReference>
<keyword evidence="2 6" id="KW-0805">Transcription regulation</keyword>
<evidence type="ECO:0000256" key="3">
    <source>
        <dbReference type="ARBA" id="ARBA00023082"/>
    </source>
</evidence>
<dbReference type="SUPFAM" id="SSF88659">
    <property type="entry name" value="Sigma3 and sigma4 domains of RNA polymerase sigma factors"/>
    <property type="match status" value="1"/>
</dbReference>
<keyword evidence="10" id="KW-1185">Reference proteome</keyword>
<dbReference type="GO" id="GO:0016987">
    <property type="term" value="F:sigma factor activity"/>
    <property type="evidence" value="ECO:0007669"/>
    <property type="project" value="UniProtKB-KW"/>
</dbReference>
<protein>
    <recommendedName>
        <fullName evidence="6">RNA polymerase sigma factor</fullName>
    </recommendedName>
</protein>
<name>A0A1G6WAG1_9ACTN</name>
<evidence type="ECO:0000259" key="8">
    <source>
        <dbReference type="Pfam" id="PF04545"/>
    </source>
</evidence>
<dbReference type="InterPro" id="IPR007630">
    <property type="entry name" value="RNA_pol_sigma70_r4"/>
</dbReference>
<dbReference type="Gene3D" id="1.10.10.10">
    <property type="entry name" value="Winged helix-like DNA-binding domain superfamily/Winged helix DNA-binding domain"/>
    <property type="match status" value="1"/>
</dbReference>
<dbReference type="InterPro" id="IPR000838">
    <property type="entry name" value="RNA_pol_sigma70_ECF_CS"/>
</dbReference>
<dbReference type="Pfam" id="PF04545">
    <property type="entry name" value="Sigma70_r4"/>
    <property type="match status" value="1"/>
</dbReference>
<dbReference type="Gene3D" id="1.10.1740.10">
    <property type="match status" value="1"/>
</dbReference>
<evidence type="ECO:0000259" key="7">
    <source>
        <dbReference type="Pfam" id="PF04542"/>
    </source>
</evidence>
<dbReference type="InterPro" id="IPR013325">
    <property type="entry name" value="RNA_pol_sigma_r2"/>
</dbReference>
<dbReference type="InterPro" id="IPR036388">
    <property type="entry name" value="WH-like_DNA-bd_sf"/>
</dbReference>
<dbReference type="InterPro" id="IPR013324">
    <property type="entry name" value="RNA_pol_sigma_r3/r4-like"/>
</dbReference>
<dbReference type="PANTHER" id="PTHR43133:SF62">
    <property type="entry name" value="RNA POLYMERASE SIGMA FACTOR SIGZ"/>
    <property type="match status" value="1"/>
</dbReference>
<feature type="domain" description="RNA polymerase sigma-70 region 2" evidence="7">
    <location>
        <begin position="30"/>
        <end position="97"/>
    </location>
</feature>
<dbReference type="STRING" id="675864.SAMN04489747_1390"/>
<proteinExistence type="inferred from homology"/>
<accession>A0A1G6WAG1</accession>
<dbReference type="NCBIfam" id="TIGR02937">
    <property type="entry name" value="sigma70-ECF"/>
    <property type="match status" value="1"/>
</dbReference>
<feature type="domain" description="RNA polymerase sigma-70 region 4" evidence="8">
    <location>
        <begin position="131"/>
        <end position="178"/>
    </location>
</feature>
<organism evidence="9 10">
    <name type="scientific">Auraticoccus monumenti</name>
    <dbReference type="NCBI Taxonomy" id="675864"/>
    <lineage>
        <taxon>Bacteria</taxon>
        <taxon>Bacillati</taxon>
        <taxon>Actinomycetota</taxon>
        <taxon>Actinomycetes</taxon>
        <taxon>Propionibacteriales</taxon>
        <taxon>Propionibacteriaceae</taxon>
        <taxon>Auraticoccus</taxon>
    </lineage>
</organism>
<evidence type="ECO:0000256" key="1">
    <source>
        <dbReference type="ARBA" id="ARBA00010641"/>
    </source>
</evidence>
<dbReference type="CDD" id="cd06171">
    <property type="entry name" value="Sigma70_r4"/>
    <property type="match status" value="1"/>
</dbReference>
<dbReference type="EMBL" id="LT629688">
    <property type="protein sequence ID" value="SDD62811.1"/>
    <property type="molecule type" value="Genomic_DNA"/>
</dbReference>
<gene>
    <name evidence="9" type="ORF">SAMN04489747_1390</name>
</gene>